<accession>A0A9N9QJT9</accession>
<dbReference type="OrthoDB" id="6770246at2759"/>
<reference evidence="2" key="1">
    <citation type="submission" date="2022-01" db="EMBL/GenBank/DDBJ databases">
        <authorList>
            <person name="King R."/>
        </authorList>
    </citation>
    <scope>NUCLEOTIDE SEQUENCE</scope>
</reference>
<sequence length="406" mass="45808">MCDEVIAKNPTSFTEAYRIVHELEATHHITNEVKLTAPLVESVNKLGYTAPQTRRDHKPSIHKSMLDDRAPQRSTQGAIENGKSYCNGCGGSHLRSQCLTKCGTKFVKFIAVDENETINFDKTTANWVTFNQSLSSTLSKSISQTDTDNKASAQTRHFKTPILDIAKKYGATGYLFIRDLLNLQPNKLTNTFLYNSRPIKRIVLCARITSVQMKTDYHYRLIVDDGTSAILCIVKQQGGEQNNSADKEEIEVNPTLTNSNTKSLIKQMELHEKKLRNQTLTTFDDKSLGVPVMIIGFLNEFDGKNYIFALNIRRIAVDENETINFDKTTANWVTFNQSLSSTLSESISQPDTDNKASAQTRHFKTPILDIAKQYGATGYLFVIRPIKRIVLCARITSVQMKTDYHY</sequence>
<protein>
    <submittedName>
        <fullName evidence="2">Uncharacterized protein</fullName>
    </submittedName>
</protein>
<dbReference type="AlphaFoldDB" id="A0A9N9QJT9"/>
<evidence type="ECO:0000256" key="1">
    <source>
        <dbReference type="SAM" id="MobiDB-lite"/>
    </source>
</evidence>
<organism evidence="2 3">
    <name type="scientific">Ceutorhynchus assimilis</name>
    <name type="common">cabbage seed weevil</name>
    <dbReference type="NCBI Taxonomy" id="467358"/>
    <lineage>
        <taxon>Eukaryota</taxon>
        <taxon>Metazoa</taxon>
        <taxon>Ecdysozoa</taxon>
        <taxon>Arthropoda</taxon>
        <taxon>Hexapoda</taxon>
        <taxon>Insecta</taxon>
        <taxon>Pterygota</taxon>
        <taxon>Neoptera</taxon>
        <taxon>Endopterygota</taxon>
        <taxon>Coleoptera</taxon>
        <taxon>Polyphaga</taxon>
        <taxon>Cucujiformia</taxon>
        <taxon>Curculionidae</taxon>
        <taxon>Ceutorhynchinae</taxon>
        <taxon>Ceutorhynchus</taxon>
    </lineage>
</organism>
<keyword evidence="3" id="KW-1185">Reference proteome</keyword>
<evidence type="ECO:0000313" key="2">
    <source>
        <dbReference type="EMBL" id="CAG9760565.1"/>
    </source>
</evidence>
<dbReference type="Proteomes" id="UP001152799">
    <property type="component" value="Chromosome 1"/>
</dbReference>
<dbReference type="SUPFAM" id="SSF50249">
    <property type="entry name" value="Nucleic acid-binding proteins"/>
    <property type="match status" value="1"/>
</dbReference>
<dbReference type="EMBL" id="OU892277">
    <property type="protein sequence ID" value="CAG9760565.1"/>
    <property type="molecule type" value="Genomic_DNA"/>
</dbReference>
<proteinExistence type="predicted"/>
<dbReference type="Gene3D" id="2.40.50.140">
    <property type="entry name" value="Nucleic acid-binding proteins"/>
    <property type="match status" value="1"/>
</dbReference>
<gene>
    <name evidence="2" type="ORF">CEUTPL_LOCUS1289</name>
</gene>
<feature type="region of interest" description="Disordered" evidence="1">
    <location>
        <begin position="51"/>
        <end position="76"/>
    </location>
</feature>
<evidence type="ECO:0000313" key="3">
    <source>
        <dbReference type="Proteomes" id="UP001152799"/>
    </source>
</evidence>
<dbReference type="InterPro" id="IPR012340">
    <property type="entry name" value="NA-bd_OB-fold"/>
</dbReference>
<name>A0A9N9QJT9_9CUCU</name>